<dbReference type="AlphaFoldDB" id="A0A1X7M325"/>
<dbReference type="OrthoDB" id="9776369at2"/>
<organism evidence="11 12">
    <name type="scientific">Paraburkholderia susongensis</name>
    <dbReference type="NCBI Taxonomy" id="1515439"/>
    <lineage>
        <taxon>Bacteria</taxon>
        <taxon>Pseudomonadati</taxon>
        <taxon>Pseudomonadota</taxon>
        <taxon>Betaproteobacteria</taxon>
        <taxon>Burkholderiales</taxon>
        <taxon>Burkholderiaceae</taxon>
        <taxon>Paraburkholderia</taxon>
    </lineage>
</organism>
<dbReference type="PROSITE" id="PS50893">
    <property type="entry name" value="ABC_TRANSPORTER_2"/>
    <property type="match status" value="2"/>
</dbReference>
<evidence type="ECO:0000313" key="11">
    <source>
        <dbReference type="EMBL" id="SMG60370.1"/>
    </source>
</evidence>
<keyword evidence="4" id="KW-0762">Sugar transport</keyword>
<dbReference type="InterPro" id="IPR027417">
    <property type="entry name" value="P-loop_NTPase"/>
</dbReference>
<dbReference type="RefSeq" id="WP_085489284.1">
    <property type="nucleotide sequence ID" value="NZ_FXAT01000016.1"/>
</dbReference>
<keyword evidence="5" id="KW-0677">Repeat</keyword>
<dbReference type="GO" id="GO:0005524">
    <property type="term" value="F:ATP binding"/>
    <property type="evidence" value="ECO:0007669"/>
    <property type="project" value="UniProtKB-KW"/>
</dbReference>
<evidence type="ECO:0000259" key="10">
    <source>
        <dbReference type="PROSITE" id="PS50893"/>
    </source>
</evidence>
<keyword evidence="1" id="KW-0813">Transport</keyword>
<accession>A0A1X7M325</accession>
<dbReference type="InterPro" id="IPR017871">
    <property type="entry name" value="ABC_transporter-like_CS"/>
</dbReference>
<evidence type="ECO:0000313" key="12">
    <source>
        <dbReference type="Proteomes" id="UP000193228"/>
    </source>
</evidence>
<keyword evidence="9" id="KW-0472">Membrane</keyword>
<evidence type="ECO:0000256" key="5">
    <source>
        <dbReference type="ARBA" id="ARBA00022737"/>
    </source>
</evidence>
<dbReference type="InterPro" id="IPR003593">
    <property type="entry name" value="AAA+_ATPase"/>
</dbReference>
<keyword evidence="3" id="KW-0997">Cell inner membrane</keyword>
<dbReference type="SMART" id="SM00382">
    <property type="entry name" value="AAA"/>
    <property type="match status" value="2"/>
</dbReference>
<keyword evidence="7 11" id="KW-0067">ATP-binding</keyword>
<sequence>MDNDHYLLHAAGVQKSFNGVPALLDGRLELRPGTVHALCGGNGAGKSTFLNILTGMLRRDRGTIRCKGQPVNFESPADSLAAGVAMISQELNPLLDMTVAENLYLGREPMRLGGLVIDYARLFERAAALMESLGFEIDVRAPLRRLSLAKRQLVEIAKAISYDSEILIMDEPTSAIGEAEAAILFEAIRRLTARGVGVIYVSHRMSEIFSIATEYTIFRNGGFIESGRLADIDAAHLVHGIVGERVTRSQRPATLRDEPVMLEARGYTQRKRFTGIDLQVKRGEILGIYGLMGAGRSEFLNAVFGLTRPDEGTLLIDGKPVRIDKPADALSNGLALITEDRKDTGLIGCRSVRENISLSALRSYSKAGWIRAERERDALAKMVRQFSIRASSGEIPVQQLSGGNQQKVILARFLLTKPRVLLCDEPTRGIDEGTKQQIYEFLNSFVAQGRCAIVVSSELDEVMQVSDRIAVFARGRISGTLTRAEASHHALTHLAS</sequence>
<evidence type="ECO:0000256" key="9">
    <source>
        <dbReference type="ARBA" id="ARBA00023136"/>
    </source>
</evidence>
<dbReference type="SUPFAM" id="SSF52540">
    <property type="entry name" value="P-loop containing nucleoside triphosphate hydrolases"/>
    <property type="match status" value="2"/>
</dbReference>
<dbReference type="GO" id="GO:0016887">
    <property type="term" value="F:ATP hydrolysis activity"/>
    <property type="evidence" value="ECO:0007669"/>
    <property type="project" value="InterPro"/>
</dbReference>
<dbReference type="PANTHER" id="PTHR43790:SF3">
    <property type="entry name" value="D-ALLOSE IMPORT ATP-BINDING PROTEIN ALSA-RELATED"/>
    <property type="match status" value="1"/>
</dbReference>
<keyword evidence="6" id="KW-0547">Nucleotide-binding</keyword>
<keyword evidence="8" id="KW-1278">Translocase</keyword>
<dbReference type="EMBL" id="FXAT01000016">
    <property type="protein sequence ID" value="SMG60370.1"/>
    <property type="molecule type" value="Genomic_DNA"/>
</dbReference>
<evidence type="ECO:0000256" key="8">
    <source>
        <dbReference type="ARBA" id="ARBA00022967"/>
    </source>
</evidence>
<dbReference type="Gene3D" id="3.40.50.300">
    <property type="entry name" value="P-loop containing nucleotide triphosphate hydrolases"/>
    <property type="match status" value="2"/>
</dbReference>
<reference evidence="12" key="1">
    <citation type="submission" date="2017-04" db="EMBL/GenBank/DDBJ databases">
        <authorList>
            <person name="Varghese N."/>
            <person name="Submissions S."/>
        </authorList>
    </citation>
    <scope>NUCLEOTIDE SEQUENCE [LARGE SCALE GENOMIC DNA]</scope>
    <source>
        <strain evidence="12">LMG 29540</strain>
    </source>
</reference>
<feature type="domain" description="ABC transporter" evidence="10">
    <location>
        <begin position="255"/>
        <end position="494"/>
    </location>
</feature>
<dbReference type="CDD" id="cd03215">
    <property type="entry name" value="ABC_Carb_Monos_II"/>
    <property type="match status" value="1"/>
</dbReference>
<dbReference type="STRING" id="1515439.SAMN06265784_11636"/>
<evidence type="ECO:0000256" key="1">
    <source>
        <dbReference type="ARBA" id="ARBA00022448"/>
    </source>
</evidence>
<dbReference type="CDD" id="cd03216">
    <property type="entry name" value="ABC_Carb_Monos_I"/>
    <property type="match status" value="1"/>
</dbReference>
<proteinExistence type="predicted"/>
<evidence type="ECO:0000256" key="7">
    <source>
        <dbReference type="ARBA" id="ARBA00022840"/>
    </source>
</evidence>
<dbReference type="InterPro" id="IPR003439">
    <property type="entry name" value="ABC_transporter-like_ATP-bd"/>
</dbReference>
<evidence type="ECO:0000256" key="4">
    <source>
        <dbReference type="ARBA" id="ARBA00022597"/>
    </source>
</evidence>
<name>A0A1X7M325_9BURK</name>
<dbReference type="PANTHER" id="PTHR43790">
    <property type="entry name" value="CARBOHYDRATE TRANSPORT ATP-BINDING PROTEIN MG119-RELATED"/>
    <property type="match status" value="1"/>
</dbReference>
<dbReference type="Pfam" id="PF00005">
    <property type="entry name" value="ABC_tran"/>
    <property type="match status" value="2"/>
</dbReference>
<feature type="domain" description="ABC transporter" evidence="10">
    <location>
        <begin position="8"/>
        <end position="245"/>
    </location>
</feature>
<dbReference type="Proteomes" id="UP000193228">
    <property type="component" value="Unassembled WGS sequence"/>
</dbReference>
<dbReference type="PROSITE" id="PS00211">
    <property type="entry name" value="ABC_TRANSPORTER_1"/>
    <property type="match status" value="1"/>
</dbReference>
<keyword evidence="12" id="KW-1185">Reference proteome</keyword>
<protein>
    <submittedName>
        <fullName evidence="11">Monosaccharide ABC transporter ATP-binding protein, CUT2 family</fullName>
    </submittedName>
</protein>
<evidence type="ECO:0000256" key="3">
    <source>
        <dbReference type="ARBA" id="ARBA00022519"/>
    </source>
</evidence>
<evidence type="ECO:0000256" key="2">
    <source>
        <dbReference type="ARBA" id="ARBA00022475"/>
    </source>
</evidence>
<evidence type="ECO:0000256" key="6">
    <source>
        <dbReference type="ARBA" id="ARBA00022741"/>
    </source>
</evidence>
<keyword evidence="2" id="KW-1003">Cell membrane</keyword>
<dbReference type="InterPro" id="IPR050107">
    <property type="entry name" value="ABC_carbohydrate_import_ATPase"/>
</dbReference>
<gene>
    <name evidence="11" type="ORF">SAMN06265784_11636</name>
</gene>